<organism evidence="12 13">
    <name type="scientific">Canis lupus familiaris</name>
    <name type="common">Dog</name>
    <name type="synonym">Canis familiaris</name>
    <dbReference type="NCBI Taxonomy" id="9615"/>
    <lineage>
        <taxon>Eukaryota</taxon>
        <taxon>Metazoa</taxon>
        <taxon>Chordata</taxon>
        <taxon>Craniata</taxon>
        <taxon>Vertebrata</taxon>
        <taxon>Euteleostomi</taxon>
        <taxon>Mammalia</taxon>
        <taxon>Eutheria</taxon>
        <taxon>Laurasiatheria</taxon>
        <taxon>Carnivora</taxon>
        <taxon>Caniformia</taxon>
        <taxon>Canidae</taxon>
        <taxon>Canis</taxon>
    </lineage>
</organism>
<dbReference type="Gene3D" id="1.10.287.110">
    <property type="entry name" value="DnaJ domain"/>
    <property type="match status" value="1"/>
</dbReference>
<sequence length="456" mass="51799">MMAFEQIPKKDWYGILGADPSASVSDLKQKYQKLVLMYHPDKQSADVPAGTMEECIQKFIEIDQAWKILGNEETKKEYDLQRHEDDLRNMGPVDAQVYLEEMCWNEGGGLAVGTVLLIEEDKYNIYSSLLFKYFLAEGVINGHTLLVASAKEDPADILQELPAPLLDDNCKKDFDEDVGNHKTPESNIKMKIAWRYQLLPKMEPGPVSSSRFGHYYDLSKRMPQELIETSKWHGFFFPEKLSPTLNIEPCSLTHGYIKLLQFIQNVIYEEGFDGSNPQKKQKNILRIGIQNLGSPLWGDDICCTENCDNSHSLTKFLYVLRGLLRTSLSACIITMPTHLIQNKAIIARVTNLSDTVVGLESFIGSERETNPLYKDYHGLIHIRQIPRLNNLIYDVSDVKDLAFKLKRKLFTIERLHLPPDLSDTVSRSSKQIPAASSRLLGQECGVMAGGRKHLDF</sequence>
<evidence type="ECO:0000256" key="7">
    <source>
        <dbReference type="ARBA" id="ARBA00022694"/>
    </source>
</evidence>
<protein>
    <recommendedName>
        <fullName evidence="5">Elongator complex protein 4</fullName>
    </recommendedName>
</protein>
<proteinExistence type="inferred from homology"/>
<reference evidence="12" key="1">
    <citation type="submission" date="2018-10" db="EMBL/GenBank/DDBJ databases">
        <title>De novo assembly of a Great Dane genome.</title>
        <authorList>
            <person name="Kidd J.M."/>
            <person name="Pendleton A.L."/>
            <person name="Shen F."/>
            <person name="Emery S."/>
        </authorList>
    </citation>
    <scope>NUCLEOTIDE SEQUENCE [LARGE SCALE GENOMIC DNA]</scope>
    <source>
        <strain evidence="12">Great Dane</strain>
    </source>
</reference>
<dbReference type="Pfam" id="PF05625">
    <property type="entry name" value="PAXNEB"/>
    <property type="match status" value="1"/>
</dbReference>
<dbReference type="SMART" id="SM00271">
    <property type="entry name" value="DnaJ"/>
    <property type="match status" value="1"/>
</dbReference>
<dbReference type="GO" id="GO:0005737">
    <property type="term" value="C:cytoplasm"/>
    <property type="evidence" value="ECO:0007669"/>
    <property type="project" value="UniProtKB-SubCell"/>
</dbReference>
<dbReference type="Proteomes" id="UP000694542">
    <property type="component" value="Chromosome 18"/>
</dbReference>
<comment type="subunit">
    <text evidence="10">Component of the elongator complex which consists of ELP1, ELP2, ELP3, ELP4, ELP5 and ELP6.</text>
</comment>
<gene>
    <name evidence="12" type="primary">DNAJC24</name>
</gene>
<name>A0A8C0TDP9_CANLF</name>
<dbReference type="PANTHER" id="PTHR12896:SF1">
    <property type="entry name" value="ELONGATOR COMPLEX PROTEIN 4"/>
    <property type="match status" value="1"/>
</dbReference>
<dbReference type="InterPro" id="IPR008728">
    <property type="entry name" value="Elongator_complex_protein_4"/>
</dbReference>
<evidence type="ECO:0000259" key="11">
    <source>
        <dbReference type="PROSITE" id="PS50076"/>
    </source>
</evidence>
<dbReference type="GO" id="GO:0002098">
    <property type="term" value="P:tRNA wobble uridine modification"/>
    <property type="evidence" value="ECO:0007669"/>
    <property type="project" value="InterPro"/>
</dbReference>
<dbReference type="Ensembl" id="ENSCAFT00040038067.1">
    <property type="protein sequence ID" value="ENSCAFP00040033182.1"/>
    <property type="gene ID" value="ENSCAFG00040020583.1"/>
</dbReference>
<reference evidence="12" key="2">
    <citation type="submission" date="2025-08" db="UniProtKB">
        <authorList>
            <consortium name="Ensembl"/>
        </authorList>
    </citation>
    <scope>IDENTIFICATION</scope>
</reference>
<dbReference type="InterPro" id="IPR036869">
    <property type="entry name" value="J_dom_sf"/>
</dbReference>
<comment type="subcellular location">
    <subcellularLocation>
        <location evidence="2">Cytoplasm</location>
    </subcellularLocation>
    <subcellularLocation>
        <location evidence="1">Nucleus</location>
    </subcellularLocation>
</comment>
<evidence type="ECO:0000256" key="3">
    <source>
        <dbReference type="ARBA" id="ARBA00005043"/>
    </source>
</evidence>
<evidence type="ECO:0000256" key="10">
    <source>
        <dbReference type="ARBA" id="ARBA00064684"/>
    </source>
</evidence>
<evidence type="ECO:0000256" key="8">
    <source>
        <dbReference type="ARBA" id="ARBA00023242"/>
    </source>
</evidence>
<dbReference type="CDD" id="cd06257">
    <property type="entry name" value="DnaJ"/>
    <property type="match status" value="1"/>
</dbReference>
<dbReference type="GO" id="GO:0005634">
    <property type="term" value="C:nucleus"/>
    <property type="evidence" value="ECO:0007669"/>
    <property type="project" value="UniProtKB-SubCell"/>
</dbReference>
<dbReference type="SUPFAM" id="SSF46565">
    <property type="entry name" value="Chaperone J-domain"/>
    <property type="match status" value="1"/>
</dbReference>
<comment type="function">
    <text evidence="9">Component of the elongator complex which is required for multiple tRNA modifications, including mcm5U (5-methoxycarbonylmethyl uridine), mcm5s2U (5-methoxycarbonylmethyl-2-thiouridine), and ncm5U (5-carbamoylmethyl uridine). The elongator complex catalyzes the formation of carboxymethyluridine in the wobble base at position 34 in tRNAs.</text>
</comment>
<evidence type="ECO:0000256" key="5">
    <source>
        <dbReference type="ARBA" id="ARBA00020265"/>
    </source>
</evidence>
<comment type="similarity">
    <text evidence="4">Belongs to the ELP4 family.</text>
</comment>
<keyword evidence="6" id="KW-0963">Cytoplasm</keyword>
<evidence type="ECO:0000313" key="12">
    <source>
        <dbReference type="Ensembl" id="ENSCAFP00040033182.1"/>
    </source>
</evidence>
<dbReference type="Pfam" id="PF00226">
    <property type="entry name" value="DnaJ"/>
    <property type="match status" value="1"/>
</dbReference>
<dbReference type="InterPro" id="IPR001623">
    <property type="entry name" value="DnaJ_domain"/>
</dbReference>
<evidence type="ECO:0000256" key="4">
    <source>
        <dbReference type="ARBA" id="ARBA00007573"/>
    </source>
</evidence>
<evidence type="ECO:0000313" key="13">
    <source>
        <dbReference type="Proteomes" id="UP000694542"/>
    </source>
</evidence>
<dbReference type="UniPathway" id="UPA00988"/>
<dbReference type="AlphaFoldDB" id="A0A8C0TDP9"/>
<keyword evidence="8" id="KW-0539">Nucleus</keyword>
<dbReference type="PRINTS" id="PR00625">
    <property type="entry name" value="JDOMAIN"/>
</dbReference>
<accession>A0A8C0TDP9</accession>
<dbReference type="InterPro" id="IPR027417">
    <property type="entry name" value="P-loop_NTPase"/>
</dbReference>
<comment type="pathway">
    <text evidence="3">tRNA modification; 5-methoxycarbonylmethyl-2-thiouridine-tRNA biosynthesis.</text>
</comment>
<evidence type="ECO:0000256" key="6">
    <source>
        <dbReference type="ARBA" id="ARBA00022490"/>
    </source>
</evidence>
<evidence type="ECO:0000256" key="1">
    <source>
        <dbReference type="ARBA" id="ARBA00004123"/>
    </source>
</evidence>
<dbReference type="PANTHER" id="PTHR12896">
    <property type="entry name" value="PAX6 NEIGHBOR PROTEIN PAXNEB"/>
    <property type="match status" value="1"/>
</dbReference>
<dbReference type="GO" id="GO:0033588">
    <property type="term" value="C:elongator holoenzyme complex"/>
    <property type="evidence" value="ECO:0007669"/>
    <property type="project" value="InterPro"/>
</dbReference>
<dbReference type="FunFam" id="1.10.287.110:FF:000056">
    <property type="entry name" value="DnaJ (Hsp40) homolog, subfamily C, member 24"/>
    <property type="match status" value="1"/>
</dbReference>
<dbReference type="FunFam" id="3.40.50.300:FF:000623">
    <property type="entry name" value="Elongator acetyltransferase complex subunit 4"/>
    <property type="match status" value="1"/>
</dbReference>
<evidence type="ECO:0000256" key="9">
    <source>
        <dbReference type="ARBA" id="ARBA00045238"/>
    </source>
</evidence>
<dbReference type="PROSITE" id="PS50076">
    <property type="entry name" value="DNAJ_2"/>
    <property type="match status" value="1"/>
</dbReference>
<dbReference type="CDD" id="cd19494">
    <property type="entry name" value="Elp4"/>
    <property type="match status" value="1"/>
</dbReference>
<feature type="domain" description="J" evidence="11">
    <location>
        <begin position="11"/>
        <end position="82"/>
    </location>
</feature>
<evidence type="ECO:0000256" key="2">
    <source>
        <dbReference type="ARBA" id="ARBA00004496"/>
    </source>
</evidence>
<dbReference type="Gene3D" id="3.40.50.300">
    <property type="entry name" value="P-loop containing nucleotide triphosphate hydrolases"/>
    <property type="match status" value="1"/>
</dbReference>
<keyword evidence="7" id="KW-0819">tRNA processing</keyword>